<protein>
    <submittedName>
        <fullName evidence="1">Uncharacterized protein</fullName>
    </submittedName>
</protein>
<accession>A0ABY0IS15</accession>
<dbReference type="RefSeq" id="WP_130458515.1">
    <property type="nucleotide sequence ID" value="NZ_SHKM01000001.1"/>
</dbReference>
<gene>
    <name evidence="1" type="ORF">EV678_0688</name>
</gene>
<organism evidence="1 2">
    <name type="scientific">Azospira oryzae</name>
    <dbReference type="NCBI Taxonomy" id="146939"/>
    <lineage>
        <taxon>Bacteria</taxon>
        <taxon>Pseudomonadati</taxon>
        <taxon>Pseudomonadota</taxon>
        <taxon>Betaproteobacteria</taxon>
        <taxon>Rhodocyclales</taxon>
        <taxon>Rhodocyclaceae</taxon>
        <taxon>Azospira</taxon>
    </lineage>
</organism>
<keyword evidence="2" id="KW-1185">Reference proteome</keyword>
<sequence length="67" mass="7894">MQSHPLSAVVGDIDRQYLANIHHLRHKIARVQHDQREISLCLERIRSRVRLLIVEMQRVRPAAGYRS</sequence>
<proteinExistence type="predicted"/>
<name>A0ABY0IS15_9RHOO</name>
<evidence type="ECO:0000313" key="1">
    <source>
        <dbReference type="EMBL" id="RZT89887.1"/>
    </source>
</evidence>
<evidence type="ECO:0000313" key="2">
    <source>
        <dbReference type="Proteomes" id="UP000292136"/>
    </source>
</evidence>
<dbReference type="EMBL" id="SHKM01000001">
    <property type="protein sequence ID" value="RZT89887.1"/>
    <property type="molecule type" value="Genomic_DNA"/>
</dbReference>
<dbReference type="Proteomes" id="UP000292136">
    <property type="component" value="Unassembled WGS sequence"/>
</dbReference>
<reference evidence="1 2" key="1">
    <citation type="submission" date="2019-02" db="EMBL/GenBank/DDBJ databases">
        <title>Genomic Encyclopedia of Type Strains, Phase IV (KMG-IV): sequencing the most valuable type-strain genomes for metagenomic binning, comparative biology and taxonomic classification.</title>
        <authorList>
            <person name="Goeker M."/>
        </authorList>
    </citation>
    <scope>NUCLEOTIDE SEQUENCE [LARGE SCALE GENOMIC DNA]</scope>
    <source>
        <strain evidence="1 2">DSM 21223</strain>
    </source>
</reference>
<comment type="caution">
    <text evidence="1">The sequence shown here is derived from an EMBL/GenBank/DDBJ whole genome shotgun (WGS) entry which is preliminary data.</text>
</comment>